<dbReference type="Proteomes" id="UP000029558">
    <property type="component" value="Plasmid pPSB1-1"/>
</dbReference>
<dbReference type="AlphaFoldDB" id="A0A1L6TID1"/>
<accession>A0A1L6TID1</accession>
<dbReference type="RefSeq" id="WP_047927063.1">
    <property type="nucleotide sequence ID" value="NZ_CP012509.1"/>
</dbReference>
<proteinExistence type="predicted"/>
<dbReference type="OrthoDB" id="8481003at2"/>
<keyword evidence="1" id="KW-0614">Plasmid</keyword>
<reference evidence="1 2" key="1">
    <citation type="journal article" date="2014" name="Genome Announc.">
        <title>Comparative Genome Analysis of Two Isolates of the Fish Pathogen Piscirickettsia salmonis from Different Hosts Reveals Major Differences in Virulence-Associated Secretion Systems.</title>
        <authorList>
            <person name="Bohle H."/>
            <person name="Henriquez P."/>
            <person name="Grothusen H."/>
            <person name="Navas E."/>
            <person name="Sandoval A."/>
            <person name="Bustamante F."/>
            <person name="Bustos P."/>
            <person name="Mancilla M."/>
        </authorList>
    </citation>
    <scope>NUCLEOTIDE SEQUENCE [LARGE SCALE GENOMIC DNA]</scope>
    <source>
        <strain evidence="2">B1-32597</strain>
    </source>
</reference>
<name>A0A1L6TID1_PISSA</name>
<evidence type="ECO:0000313" key="1">
    <source>
        <dbReference type="EMBL" id="ALB24358.1"/>
    </source>
</evidence>
<organism evidence="1 2">
    <name type="scientific">Piscirickettsia salmonis</name>
    <dbReference type="NCBI Taxonomy" id="1238"/>
    <lineage>
        <taxon>Bacteria</taxon>
        <taxon>Pseudomonadati</taxon>
        <taxon>Pseudomonadota</taxon>
        <taxon>Gammaproteobacteria</taxon>
        <taxon>Thiotrichales</taxon>
        <taxon>Piscirickettsiaceae</taxon>
        <taxon>Piscirickettsia</taxon>
    </lineage>
</organism>
<gene>
    <name evidence="1" type="ORF">KU39_1p17</name>
</gene>
<dbReference type="EMBL" id="CP012509">
    <property type="protein sequence ID" value="ALB24358.1"/>
    <property type="molecule type" value="Genomic_DNA"/>
</dbReference>
<protein>
    <submittedName>
        <fullName evidence="1">Replication initiator protein A</fullName>
    </submittedName>
</protein>
<geneLocation type="plasmid" evidence="1 2">
    <name>pPSB1-1</name>
</geneLocation>
<evidence type="ECO:0000313" key="2">
    <source>
        <dbReference type="Proteomes" id="UP000029558"/>
    </source>
</evidence>
<sequence length="374" mass="43068">MSTKVISKPHTTKQLTNRIDDIIKKKSANFCTTQAKSTEENTAKLFGKMFIDLQREKNIKKPITLEQAMLNIDGSLESLEVLTEFFTKMRNRNDPGVDREYWGKLTTIFEKESRKKRNNVVIPFPDKMLGDKTAIPNAFIRSALFGAVRRGPVELIDIDKPGDEWPLIASWKNTEIRFRGFRLDGRDFDLWIAIVEAVKDQGFGSSITISLYGLLKISMLKNTKSNRDSLKKRLDKLFSAKVHVKVNNASYKGHMVDSIASDDESKDNNKYRISLNSDMIDLFAAGFTKQCISERRKLKGYLTKWMQLYVSSHEVSKKNSKKPHKISLEKLKSLYDPELEMRYFKRDLKDAIKQLNDSNMYHCSIEANNFIATP</sequence>